<evidence type="ECO:0000256" key="1">
    <source>
        <dbReference type="SAM" id="MobiDB-lite"/>
    </source>
</evidence>
<dbReference type="EMBL" id="KY052796">
    <property type="protein sequence ID" value="ASE99800.1"/>
    <property type="molecule type" value="Genomic_DNA"/>
</dbReference>
<protein>
    <submittedName>
        <fullName evidence="2">Uncharacterized protein</fullName>
    </submittedName>
</protein>
<sequence length="61" mass="6819">MTIKKLSDIIKDVNKENEPPNGWKKEDRLTNEEAAASLDLDVSDFSDDGADLEELKDILEG</sequence>
<evidence type="ECO:0000313" key="2">
    <source>
        <dbReference type="EMBL" id="ASE99800.1"/>
    </source>
</evidence>
<reference evidence="2" key="2">
    <citation type="journal article" date="2017" name="Nat. Commun.">
        <title>Single-virus genomics reveals hidden cosmopolitan and abundant viruses.</title>
        <authorList>
            <person name="Martinez-Hernandez F."/>
            <person name="Fornas O."/>
            <person name="Lluesma Gomez M."/>
            <person name="Bolduc B."/>
            <person name="de la Cruz Pena M.J."/>
            <person name="Martinez J.M."/>
            <person name="Anton J."/>
            <person name="Gasol J.M."/>
            <person name="Rosselli R."/>
            <person name="Rodriguez-Valera F."/>
            <person name="Sullivan M.B."/>
            <person name="Acinas S.G."/>
            <person name="Martinez-Garcia M."/>
        </authorList>
    </citation>
    <scope>NUCLEOTIDE SEQUENCE</scope>
</reference>
<name>A0A218MKJ8_9VIRU</name>
<feature type="region of interest" description="Disordered" evidence="1">
    <location>
        <begin position="1"/>
        <end position="29"/>
    </location>
</feature>
<proteinExistence type="predicted"/>
<organism evidence="2">
    <name type="scientific">uncultured virus</name>
    <dbReference type="NCBI Taxonomy" id="340016"/>
    <lineage>
        <taxon>Viruses</taxon>
        <taxon>environmental samples</taxon>
    </lineage>
</organism>
<accession>A0A218MKJ8</accession>
<reference evidence="2" key="1">
    <citation type="submission" date="2016-10" db="EMBL/GenBank/DDBJ databases">
        <authorList>
            <person name="Varghese N."/>
        </authorList>
    </citation>
    <scope>NUCLEOTIDE SEQUENCE</scope>
</reference>